<feature type="domain" description="Metallo-beta-lactamase" evidence="5">
    <location>
        <begin position="12"/>
        <end position="184"/>
    </location>
</feature>
<comment type="cofactor">
    <cofactor evidence="1">
        <name>Zn(2+)</name>
        <dbReference type="ChEBI" id="CHEBI:29105"/>
    </cofactor>
</comment>
<dbReference type="Proteomes" id="UP000824221">
    <property type="component" value="Unassembled WGS sequence"/>
</dbReference>
<protein>
    <submittedName>
        <fullName evidence="6">MBL fold metallo-hydrolase</fullName>
    </submittedName>
</protein>
<dbReference type="AlphaFoldDB" id="A0A9D2H097"/>
<sequence>MVIQLIEPVGFAANCYLVSADGKHAVAVDPGEARVLAEAQKRGLVITHVLLTHGHFDHIGGCAALQAAGVKIGCPKDELIQVQYANEGARLFGMPPVSLFTPDFTYEGGDTLELDGITFRVIATPGHTQGSVCLLADDVIFSGDTLFQGSVGRTDLPGGDFRALEKSVKALYALEGDYTVYPGHGEKTALSFERKYNGVIRC</sequence>
<proteinExistence type="predicted"/>
<accession>A0A9D2H097</accession>
<evidence type="ECO:0000256" key="2">
    <source>
        <dbReference type="ARBA" id="ARBA00022723"/>
    </source>
</evidence>
<evidence type="ECO:0000259" key="5">
    <source>
        <dbReference type="SMART" id="SM00849"/>
    </source>
</evidence>
<dbReference type="SMART" id="SM00849">
    <property type="entry name" value="Lactamase_B"/>
    <property type="match status" value="1"/>
</dbReference>
<dbReference type="InterPro" id="IPR001279">
    <property type="entry name" value="Metallo-B-lactamas"/>
</dbReference>
<dbReference type="GO" id="GO:0046872">
    <property type="term" value="F:metal ion binding"/>
    <property type="evidence" value="ECO:0007669"/>
    <property type="project" value="UniProtKB-KW"/>
</dbReference>
<dbReference type="GO" id="GO:0016787">
    <property type="term" value="F:hydrolase activity"/>
    <property type="evidence" value="ECO:0007669"/>
    <property type="project" value="UniProtKB-KW"/>
</dbReference>
<dbReference type="Gene3D" id="3.60.15.10">
    <property type="entry name" value="Ribonuclease Z/Hydroxyacylglutathione hydrolase-like"/>
    <property type="match status" value="1"/>
</dbReference>
<reference evidence="6" key="2">
    <citation type="submission" date="2021-04" db="EMBL/GenBank/DDBJ databases">
        <authorList>
            <person name="Gilroy R."/>
        </authorList>
    </citation>
    <scope>NUCLEOTIDE SEQUENCE</scope>
    <source>
        <strain evidence="6">CHK156-179</strain>
    </source>
</reference>
<dbReference type="InterPro" id="IPR036866">
    <property type="entry name" value="RibonucZ/Hydroxyglut_hydro"/>
</dbReference>
<organism evidence="6 7">
    <name type="scientific">Candidatus Gallimonas gallistercoris</name>
    <dbReference type="NCBI Taxonomy" id="2838602"/>
    <lineage>
        <taxon>Bacteria</taxon>
        <taxon>Bacillati</taxon>
        <taxon>Bacillota</taxon>
        <taxon>Clostridia</taxon>
        <taxon>Candidatus Gallimonas</taxon>
    </lineage>
</organism>
<comment type="caution">
    <text evidence="6">The sequence shown here is derived from an EMBL/GenBank/DDBJ whole genome shotgun (WGS) entry which is preliminary data.</text>
</comment>
<evidence type="ECO:0000256" key="4">
    <source>
        <dbReference type="ARBA" id="ARBA00022833"/>
    </source>
</evidence>
<gene>
    <name evidence="6" type="ORF">H9797_01930</name>
</gene>
<evidence type="ECO:0000256" key="1">
    <source>
        <dbReference type="ARBA" id="ARBA00001947"/>
    </source>
</evidence>
<evidence type="ECO:0000256" key="3">
    <source>
        <dbReference type="ARBA" id="ARBA00022801"/>
    </source>
</evidence>
<keyword evidence="3" id="KW-0378">Hydrolase</keyword>
<dbReference type="EMBL" id="DXAJ01000033">
    <property type="protein sequence ID" value="HJA02123.1"/>
    <property type="molecule type" value="Genomic_DNA"/>
</dbReference>
<dbReference type="Pfam" id="PF00753">
    <property type="entry name" value="Lactamase_B"/>
    <property type="match status" value="1"/>
</dbReference>
<dbReference type="SUPFAM" id="SSF56281">
    <property type="entry name" value="Metallo-hydrolase/oxidoreductase"/>
    <property type="match status" value="1"/>
</dbReference>
<keyword evidence="2" id="KW-0479">Metal-binding</keyword>
<dbReference type="PANTHER" id="PTHR46233">
    <property type="entry name" value="HYDROXYACYLGLUTATHIONE HYDROLASE GLOC"/>
    <property type="match status" value="1"/>
</dbReference>
<dbReference type="InterPro" id="IPR051453">
    <property type="entry name" value="MBL_Glyoxalase_II"/>
</dbReference>
<keyword evidence="4" id="KW-0862">Zinc</keyword>
<evidence type="ECO:0000313" key="7">
    <source>
        <dbReference type="Proteomes" id="UP000824221"/>
    </source>
</evidence>
<dbReference type="PANTHER" id="PTHR46233:SF3">
    <property type="entry name" value="HYDROXYACYLGLUTATHIONE HYDROLASE GLOC"/>
    <property type="match status" value="1"/>
</dbReference>
<dbReference type="CDD" id="cd06262">
    <property type="entry name" value="metallo-hydrolase-like_MBL-fold"/>
    <property type="match status" value="1"/>
</dbReference>
<name>A0A9D2H097_9FIRM</name>
<evidence type="ECO:0000313" key="6">
    <source>
        <dbReference type="EMBL" id="HJA02123.1"/>
    </source>
</evidence>
<reference evidence="6" key="1">
    <citation type="journal article" date="2021" name="PeerJ">
        <title>Extensive microbial diversity within the chicken gut microbiome revealed by metagenomics and culture.</title>
        <authorList>
            <person name="Gilroy R."/>
            <person name="Ravi A."/>
            <person name="Getino M."/>
            <person name="Pursley I."/>
            <person name="Horton D.L."/>
            <person name="Alikhan N.F."/>
            <person name="Baker D."/>
            <person name="Gharbi K."/>
            <person name="Hall N."/>
            <person name="Watson M."/>
            <person name="Adriaenssens E.M."/>
            <person name="Foster-Nyarko E."/>
            <person name="Jarju S."/>
            <person name="Secka A."/>
            <person name="Antonio M."/>
            <person name="Oren A."/>
            <person name="Chaudhuri R.R."/>
            <person name="La Ragione R."/>
            <person name="Hildebrand F."/>
            <person name="Pallen M.J."/>
        </authorList>
    </citation>
    <scope>NUCLEOTIDE SEQUENCE</scope>
    <source>
        <strain evidence="6">CHK156-179</strain>
    </source>
</reference>